<evidence type="ECO:0000313" key="2">
    <source>
        <dbReference type="EMBL" id="MFD1931503.1"/>
    </source>
</evidence>
<dbReference type="Gene3D" id="2.120.10.30">
    <property type="entry name" value="TolB, C-terminal domain"/>
    <property type="match status" value="1"/>
</dbReference>
<protein>
    <submittedName>
        <fullName evidence="2">Uncharacterized protein</fullName>
    </submittedName>
</protein>
<keyword evidence="1" id="KW-0732">Signal</keyword>
<feature type="chain" id="PRO_5047541614" evidence="1">
    <location>
        <begin position="17"/>
        <end position="329"/>
    </location>
</feature>
<dbReference type="PROSITE" id="PS51257">
    <property type="entry name" value="PROKAR_LIPOPROTEIN"/>
    <property type="match status" value="1"/>
</dbReference>
<dbReference type="RefSeq" id="WP_379570888.1">
    <property type="nucleotide sequence ID" value="NZ_JBHUFV010000015.1"/>
</dbReference>
<feature type="signal peptide" evidence="1">
    <location>
        <begin position="1"/>
        <end position="16"/>
    </location>
</feature>
<accession>A0ABW4SPL8</accession>
<sequence>MNLRVLAVAAVLWATAACTSSESPPPGGLEWKHGAIPVAIRYAVPDTCPETDGPPECASWMIWAFTDKQAKLVADYDETGEAEGGRSYRIRVPDAAVWVPTSGGAAVMPGFSVSRDGHRVAYFSVARQRFVAHDLPSGLVRDLSPVVGTAGLPTEATAISADGDGFAVSDGEQVFVTDFGTGRTTALPRADGVIGITRDTVFASSGDTVVRFLRGSGARLNDFPLPSGARLSPDGLRLAVVGEQPADTIELLDAVTGERREPLRPSPLKEPTVSSAEAWLSPKALLIRTFTAGTQEFTGFFSLDVTTGRTARVKRLPLDPEAVGIGAVS</sequence>
<comment type="caution">
    <text evidence="2">The sequence shown here is derived from an EMBL/GenBank/DDBJ whole genome shotgun (WGS) entry which is preliminary data.</text>
</comment>
<dbReference type="EMBL" id="JBHUFV010000015">
    <property type="protein sequence ID" value="MFD1931503.1"/>
    <property type="molecule type" value="Genomic_DNA"/>
</dbReference>
<dbReference type="Proteomes" id="UP001597368">
    <property type="component" value="Unassembled WGS sequence"/>
</dbReference>
<proteinExistence type="predicted"/>
<dbReference type="SUPFAM" id="SSF82171">
    <property type="entry name" value="DPP6 N-terminal domain-like"/>
    <property type="match status" value="1"/>
</dbReference>
<gene>
    <name evidence="2" type="ORF">ACFSKW_08450</name>
</gene>
<dbReference type="InterPro" id="IPR011042">
    <property type="entry name" value="6-blade_b-propeller_TolB-like"/>
</dbReference>
<evidence type="ECO:0000313" key="3">
    <source>
        <dbReference type="Proteomes" id="UP001597368"/>
    </source>
</evidence>
<keyword evidence="3" id="KW-1185">Reference proteome</keyword>
<organism evidence="2 3">
    <name type="scientific">Nonomuraea mangrovi</name>
    <dbReference type="NCBI Taxonomy" id="2316207"/>
    <lineage>
        <taxon>Bacteria</taxon>
        <taxon>Bacillati</taxon>
        <taxon>Actinomycetota</taxon>
        <taxon>Actinomycetes</taxon>
        <taxon>Streptosporangiales</taxon>
        <taxon>Streptosporangiaceae</taxon>
        <taxon>Nonomuraea</taxon>
    </lineage>
</organism>
<name>A0ABW4SPL8_9ACTN</name>
<reference evidence="3" key="1">
    <citation type="journal article" date="2019" name="Int. J. Syst. Evol. Microbiol.">
        <title>The Global Catalogue of Microorganisms (GCM) 10K type strain sequencing project: providing services to taxonomists for standard genome sequencing and annotation.</title>
        <authorList>
            <consortium name="The Broad Institute Genomics Platform"/>
            <consortium name="The Broad Institute Genome Sequencing Center for Infectious Disease"/>
            <person name="Wu L."/>
            <person name="Ma J."/>
        </authorList>
    </citation>
    <scope>NUCLEOTIDE SEQUENCE [LARGE SCALE GENOMIC DNA]</scope>
    <source>
        <strain evidence="3">ICMP 6774ER</strain>
    </source>
</reference>
<evidence type="ECO:0000256" key="1">
    <source>
        <dbReference type="SAM" id="SignalP"/>
    </source>
</evidence>